<organism evidence="3 4">
    <name type="scientific">Thauera mechernichensis</name>
    <dbReference type="NCBI Taxonomy" id="82788"/>
    <lineage>
        <taxon>Bacteria</taxon>
        <taxon>Pseudomonadati</taxon>
        <taxon>Pseudomonadota</taxon>
        <taxon>Betaproteobacteria</taxon>
        <taxon>Rhodocyclales</taxon>
        <taxon>Zoogloeaceae</taxon>
        <taxon>Thauera</taxon>
    </lineage>
</organism>
<comment type="caution">
    <text evidence="3">The sequence shown here is derived from an EMBL/GenBank/DDBJ whole genome shotgun (WGS) entry which is preliminary data.</text>
</comment>
<dbReference type="EMBL" id="JBHTMC010000001">
    <property type="protein sequence ID" value="MFD1261973.1"/>
    <property type="molecule type" value="Genomic_DNA"/>
</dbReference>
<evidence type="ECO:0000313" key="3">
    <source>
        <dbReference type="EMBL" id="MFD1261973.1"/>
    </source>
</evidence>
<proteinExistence type="predicted"/>
<keyword evidence="2" id="KW-0732">Signal</keyword>
<reference evidence="4" key="1">
    <citation type="journal article" date="2019" name="Int. J. Syst. Evol. Microbiol.">
        <title>The Global Catalogue of Microorganisms (GCM) 10K type strain sequencing project: providing services to taxonomists for standard genome sequencing and annotation.</title>
        <authorList>
            <consortium name="The Broad Institute Genomics Platform"/>
            <consortium name="The Broad Institute Genome Sequencing Center for Infectious Disease"/>
            <person name="Wu L."/>
            <person name="Ma J."/>
        </authorList>
    </citation>
    <scope>NUCLEOTIDE SEQUENCE [LARGE SCALE GENOMIC DNA]</scope>
    <source>
        <strain evidence="4">CCUG 48884</strain>
    </source>
</reference>
<evidence type="ECO:0000256" key="1">
    <source>
        <dbReference type="SAM" id="MobiDB-lite"/>
    </source>
</evidence>
<sequence length="422" mass="46235">MHNILRPAALAPLALALFAAAPLPVQAQSSLKLGEVELDASLTLDGIFARRYSGKEGAPAGFGHAHGDEDHGHHHGHSHALENGFNAGHSEIGLRARTDLFDGVLTIGFDDEDVKVEEAYLVTRALPAGLRVKAGKFLSDIGYVNSRHPHDWSFVERPLVNQYLFGDHGLLERGVQLSYTLPTRSFAMLGVEVLQGNGEGLDRYDDGALSARKSGPRLLTAFAKFGPDLGDRHALQAGVSGGTSRQNVRVDAHGDHTHYIDGDAWFAGADLMYRYDAGRSHGEGNWRIGGEYYYVERDVGAGGGNRARWLNYTEKQDGAYIEAVYGFAPRWEAGVRAEALGLNNKVVKFHPRALGEEDSSYRYSAQVTWRARETVFVRAQLTREDFAGQRAHGSEAAVAQDGSWMFMLQLNALFGSHPAHRF</sequence>
<keyword evidence="3" id="KW-0675">Receptor</keyword>
<dbReference type="RefSeq" id="WP_277830485.1">
    <property type="nucleotide sequence ID" value="NZ_JARQZE010000001.1"/>
</dbReference>
<name>A0ABW3W9S6_9RHOO</name>
<dbReference type="Gene3D" id="2.40.160.10">
    <property type="entry name" value="Porin"/>
    <property type="match status" value="1"/>
</dbReference>
<protein>
    <submittedName>
        <fullName evidence="3">TonB-dependent receptor</fullName>
    </submittedName>
</protein>
<gene>
    <name evidence="3" type="ORF">ACFQ4M_00165</name>
</gene>
<keyword evidence="4" id="KW-1185">Reference proteome</keyword>
<dbReference type="SUPFAM" id="SSF56935">
    <property type="entry name" value="Porins"/>
    <property type="match status" value="1"/>
</dbReference>
<feature type="region of interest" description="Disordered" evidence="1">
    <location>
        <begin position="59"/>
        <end position="82"/>
    </location>
</feature>
<accession>A0ABW3W9S6</accession>
<feature type="chain" id="PRO_5046243625" evidence="2">
    <location>
        <begin position="28"/>
        <end position="422"/>
    </location>
</feature>
<evidence type="ECO:0000256" key="2">
    <source>
        <dbReference type="SAM" id="SignalP"/>
    </source>
</evidence>
<feature type="signal peptide" evidence="2">
    <location>
        <begin position="1"/>
        <end position="27"/>
    </location>
</feature>
<dbReference type="Proteomes" id="UP001597158">
    <property type="component" value="Unassembled WGS sequence"/>
</dbReference>
<dbReference type="InterPro" id="IPR023614">
    <property type="entry name" value="Porin_dom_sf"/>
</dbReference>
<evidence type="ECO:0000313" key="4">
    <source>
        <dbReference type="Proteomes" id="UP001597158"/>
    </source>
</evidence>